<feature type="transmembrane region" description="Helical" evidence="1">
    <location>
        <begin position="17"/>
        <end position="34"/>
    </location>
</feature>
<sequence length="149" mass="16243">MMTHIYPDSFPLEKLDHLGIVALIIGTPLTALMAHEHGEVPLDVKVIFAAMLAAALLAPAARVAGFTAGTAAAVALHWREVLNWNLGVQLALYGAAAVFFLRSKLLEPKLKRWQGFYDHHLLHYVVTVASTLHLFYIMAATNEGAESVT</sequence>
<dbReference type="EMBL" id="JALJOT010000003">
    <property type="protein sequence ID" value="KAK9916237.1"/>
    <property type="molecule type" value="Genomic_DNA"/>
</dbReference>
<evidence type="ECO:0000313" key="2">
    <source>
        <dbReference type="EMBL" id="KAK9916237.1"/>
    </source>
</evidence>
<keyword evidence="1" id="KW-0472">Membrane</keyword>
<evidence type="ECO:0000256" key="1">
    <source>
        <dbReference type="SAM" id="Phobius"/>
    </source>
</evidence>
<keyword evidence="1" id="KW-1133">Transmembrane helix</keyword>
<gene>
    <name evidence="2" type="ORF">WJX75_000335</name>
</gene>
<evidence type="ECO:0000313" key="3">
    <source>
        <dbReference type="Proteomes" id="UP001491310"/>
    </source>
</evidence>
<feature type="transmembrane region" description="Helical" evidence="1">
    <location>
        <begin position="46"/>
        <end position="76"/>
    </location>
</feature>
<feature type="transmembrane region" description="Helical" evidence="1">
    <location>
        <begin position="82"/>
        <end position="101"/>
    </location>
</feature>
<reference evidence="2 3" key="1">
    <citation type="journal article" date="2024" name="Nat. Commun.">
        <title>Phylogenomics reveals the evolutionary origins of lichenization in chlorophyte algae.</title>
        <authorList>
            <person name="Puginier C."/>
            <person name="Libourel C."/>
            <person name="Otte J."/>
            <person name="Skaloud P."/>
            <person name="Haon M."/>
            <person name="Grisel S."/>
            <person name="Petersen M."/>
            <person name="Berrin J.G."/>
            <person name="Delaux P.M."/>
            <person name="Dal Grande F."/>
            <person name="Keller J."/>
        </authorList>
    </citation>
    <scope>NUCLEOTIDE SEQUENCE [LARGE SCALE GENOMIC DNA]</scope>
    <source>
        <strain evidence="2 3">SAG 216-7</strain>
    </source>
</reference>
<accession>A0ABR2YWK2</accession>
<keyword evidence="3" id="KW-1185">Reference proteome</keyword>
<name>A0ABR2YWK2_9CHLO</name>
<keyword evidence="1" id="KW-0812">Transmembrane</keyword>
<feature type="transmembrane region" description="Helical" evidence="1">
    <location>
        <begin position="121"/>
        <end position="139"/>
    </location>
</feature>
<protein>
    <submittedName>
        <fullName evidence="2">Uncharacterized protein</fullName>
    </submittedName>
</protein>
<organism evidence="2 3">
    <name type="scientific">Coccomyxa subellipsoidea</name>
    <dbReference type="NCBI Taxonomy" id="248742"/>
    <lineage>
        <taxon>Eukaryota</taxon>
        <taxon>Viridiplantae</taxon>
        <taxon>Chlorophyta</taxon>
        <taxon>core chlorophytes</taxon>
        <taxon>Trebouxiophyceae</taxon>
        <taxon>Trebouxiophyceae incertae sedis</taxon>
        <taxon>Coccomyxaceae</taxon>
        <taxon>Coccomyxa</taxon>
    </lineage>
</organism>
<comment type="caution">
    <text evidence="2">The sequence shown here is derived from an EMBL/GenBank/DDBJ whole genome shotgun (WGS) entry which is preliminary data.</text>
</comment>
<dbReference type="Proteomes" id="UP001491310">
    <property type="component" value="Unassembled WGS sequence"/>
</dbReference>
<proteinExistence type="predicted"/>